<dbReference type="PROSITE" id="PS50293">
    <property type="entry name" value="TPR_REGION"/>
    <property type="match status" value="1"/>
</dbReference>
<accession>A0A351U1Y5</accession>
<dbReference type="InterPro" id="IPR011990">
    <property type="entry name" value="TPR-like_helical_dom_sf"/>
</dbReference>
<feature type="transmembrane region" description="Helical" evidence="2">
    <location>
        <begin position="6"/>
        <end position="24"/>
    </location>
</feature>
<reference evidence="3" key="1">
    <citation type="journal article" date="2020" name="Biotechnol. Biofuels">
        <title>New insights from the biogas microbiome by comprehensive genome-resolved metagenomics of nearly 1600 species originating from multiple anaerobic digesters.</title>
        <authorList>
            <person name="Campanaro S."/>
            <person name="Treu L."/>
            <person name="Rodriguez-R L.M."/>
            <person name="Kovalovszki A."/>
            <person name="Ziels R.M."/>
            <person name="Maus I."/>
            <person name="Zhu X."/>
            <person name="Kougias P.G."/>
            <person name="Basile A."/>
            <person name="Luo G."/>
            <person name="Schluter A."/>
            <person name="Konstantinidis K.T."/>
            <person name="Angelidaki I."/>
        </authorList>
    </citation>
    <scope>NUCLEOTIDE SEQUENCE</scope>
    <source>
        <strain evidence="3">AS06rmzACSIP_7</strain>
    </source>
</reference>
<dbReference type="PROSITE" id="PS50005">
    <property type="entry name" value="TPR"/>
    <property type="match status" value="1"/>
</dbReference>
<protein>
    <submittedName>
        <fullName evidence="3">Tetratricopeptide repeat protein</fullName>
    </submittedName>
</protein>
<organism evidence="3 4">
    <name type="scientific">Syntrophorhabdus aromaticivorans</name>
    <dbReference type="NCBI Taxonomy" id="328301"/>
    <lineage>
        <taxon>Bacteria</taxon>
        <taxon>Pseudomonadati</taxon>
        <taxon>Thermodesulfobacteriota</taxon>
        <taxon>Syntrophorhabdia</taxon>
        <taxon>Syntrophorhabdales</taxon>
        <taxon>Syntrophorhabdaceae</taxon>
        <taxon>Syntrophorhabdus</taxon>
    </lineage>
</organism>
<dbReference type="SMART" id="SM00028">
    <property type="entry name" value="TPR"/>
    <property type="match status" value="1"/>
</dbReference>
<evidence type="ECO:0000313" key="4">
    <source>
        <dbReference type="Proteomes" id="UP000777265"/>
    </source>
</evidence>
<dbReference type="Gene3D" id="1.25.40.10">
    <property type="entry name" value="Tetratricopeptide repeat domain"/>
    <property type="match status" value="1"/>
</dbReference>
<dbReference type="Pfam" id="PF00515">
    <property type="entry name" value="TPR_1"/>
    <property type="match status" value="1"/>
</dbReference>
<dbReference type="Proteomes" id="UP000777265">
    <property type="component" value="Unassembled WGS sequence"/>
</dbReference>
<gene>
    <name evidence="3" type="ORF">GXY80_06305</name>
</gene>
<keyword evidence="2" id="KW-0472">Membrane</keyword>
<dbReference type="EMBL" id="JAAYEE010000102">
    <property type="protein sequence ID" value="NLW35082.1"/>
    <property type="molecule type" value="Genomic_DNA"/>
</dbReference>
<evidence type="ECO:0000313" key="3">
    <source>
        <dbReference type="EMBL" id="NLW35082.1"/>
    </source>
</evidence>
<evidence type="ECO:0000256" key="2">
    <source>
        <dbReference type="SAM" id="Phobius"/>
    </source>
</evidence>
<evidence type="ECO:0000256" key="1">
    <source>
        <dbReference type="PROSITE-ProRule" id="PRU00339"/>
    </source>
</evidence>
<keyword evidence="2" id="KW-0812">Transmembrane</keyword>
<dbReference type="SUPFAM" id="SSF48452">
    <property type="entry name" value="TPR-like"/>
    <property type="match status" value="1"/>
</dbReference>
<comment type="caution">
    <text evidence="3">The sequence shown here is derived from an EMBL/GenBank/DDBJ whole genome shotgun (WGS) entry which is preliminary data.</text>
</comment>
<feature type="repeat" description="TPR" evidence="1">
    <location>
        <begin position="89"/>
        <end position="122"/>
    </location>
</feature>
<keyword evidence="1" id="KW-0802">TPR repeat</keyword>
<dbReference type="AlphaFoldDB" id="A0A351U1Y5"/>
<dbReference type="InterPro" id="IPR019734">
    <property type="entry name" value="TPR_rpt"/>
</dbReference>
<reference evidence="3" key="2">
    <citation type="submission" date="2020-01" db="EMBL/GenBank/DDBJ databases">
        <authorList>
            <person name="Campanaro S."/>
        </authorList>
    </citation>
    <scope>NUCLEOTIDE SEQUENCE</scope>
    <source>
        <strain evidence="3">AS06rmzACSIP_7</strain>
    </source>
</reference>
<proteinExistence type="predicted"/>
<name>A0A351U1Y5_9BACT</name>
<keyword evidence="2" id="KW-1133">Transmembrane helix</keyword>
<sequence>MTLLMFLAITVIIIIIIIIIGILAKPSFKGIKKPWREDPPDEPSLKKTDADAKGKSYYYAQVDLYLESGQIQRALYQATRNIAYNEEDPVAYINRARVYEKLGRVEKAILDLKEALRIAPDNEDALQRLSALERLSKPEHPIGDPHK</sequence>